<dbReference type="EMBL" id="NXID01000005">
    <property type="protein sequence ID" value="RXK16647.1"/>
    <property type="molecule type" value="Genomic_DNA"/>
</dbReference>
<gene>
    <name evidence="2" type="ORF">CP985_02585</name>
</gene>
<proteinExistence type="predicted"/>
<accession>A0AAX2AJU4</accession>
<keyword evidence="3" id="KW-1185">Reference proteome</keyword>
<dbReference type="InterPro" id="IPR007138">
    <property type="entry name" value="ABM_dom"/>
</dbReference>
<protein>
    <recommendedName>
        <fullName evidence="1">ABM domain-containing protein</fullName>
    </recommendedName>
</protein>
<dbReference type="Proteomes" id="UP000290092">
    <property type="component" value="Unassembled WGS sequence"/>
</dbReference>
<dbReference type="RefSeq" id="WP_114841459.1">
    <property type="nucleotide sequence ID" value="NZ_CP031219.1"/>
</dbReference>
<dbReference type="KEGG" id="amyt:AMYT_1006"/>
<dbReference type="PROSITE" id="PS51725">
    <property type="entry name" value="ABM"/>
    <property type="match status" value="1"/>
</dbReference>
<evidence type="ECO:0000259" key="1">
    <source>
        <dbReference type="PROSITE" id="PS51725"/>
    </source>
</evidence>
<evidence type="ECO:0000313" key="3">
    <source>
        <dbReference type="Proteomes" id="UP000290092"/>
    </source>
</evidence>
<dbReference type="InterPro" id="IPR011008">
    <property type="entry name" value="Dimeric_a/b-barrel"/>
</dbReference>
<dbReference type="AlphaFoldDB" id="A0AAX2AJU4"/>
<organism evidence="2 3">
    <name type="scientific">Malaciobacter mytili LMG 24559</name>
    <dbReference type="NCBI Taxonomy" id="1032238"/>
    <lineage>
        <taxon>Bacteria</taxon>
        <taxon>Pseudomonadati</taxon>
        <taxon>Campylobacterota</taxon>
        <taxon>Epsilonproteobacteria</taxon>
        <taxon>Campylobacterales</taxon>
        <taxon>Arcobacteraceae</taxon>
        <taxon>Malaciobacter</taxon>
    </lineage>
</organism>
<dbReference type="SUPFAM" id="SSF54909">
    <property type="entry name" value="Dimeric alpha+beta barrel"/>
    <property type="match status" value="1"/>
</dbReference>
<reference evidence="2 3" key="1">
    <citation type="submission" date="2017-09" db="EMBL/GenBank/DDBJ databases">
        <title>Genomics of the genus Arcobacter.</title>
        <authorList>
            <person name="Perez-Cataluna A."/>
            <person name="Figueras M.J."/>
            <person name="Salas-Masso N."/>
        </authorList>
    </citation>
    <scope>NUCLEOTIDE SEQUENCE [LARGE SCALE GENOMIC DNA]</scope>
    <source>
        <strain evidence="2 3">CECT 7386</strain>
    </source>
</reference>
<sequence>MSIVKQTVYIANQSKQNDLKKLLFTHLLNIKKFNGCLNYEVYEADDDELEFLVYEEWASEEAIANYKHSQEYEKFMGLKKVLVRREEILPSF</sequence>
<evidence type="ECO:0000313" key="2">
    <source>
        <dbReference type="EMBL" id="RXK16647.1"/>
    </source>
</evidence>
<dbReference type="Gene3D" id="3.30.70.100">
    <property type="match status" value="1"/>
</dbReference>
<comment type="caution">
    <text evidence="2">The sequence shown here is derived from an EMBL/GenBank/DDBJ whole genome shotgun (WGS) entry which is preliminary data.</text>
</comment>
<name>A0AAX2AJU4_9BACT</name>
<dbReference type="Pfam" id="PF03992">
    <property type="entry name" value="ABM"/>
    <property type="match status" value="1"/>
</dbReference>
<feature type="domain" description="ABM" evidence="1">
    <location>
        <begin position="3"/>
        <end position="92"/>
    </location>
</feature>